<evidence type="ECO:0000256" key="1">
    <source>
        <dbReference type="ARBA" id="ARBA00004141"/>
    </source>
</evidence>
<keyword evidence="3 7" id="KW-0812">Transmembrane</keyword>
<feature type="transmembrane region" description="Helical" evidence="7">
    <location>
        <begin position="648"/>
        <end position="667"/>
    </location>
</feature>
<keyword evidence="4 7" id="KW-1133">Transmembrane helix</keyword>
<feature type="region of interest" description="Disordered" evidence="6">
    <location>
        <begin position="894"/>
        <end position="1022"/>
    </location>
</feature>
<feature type="region of interest" description="Disordered" evidence="6">
    <location>
        <begin position="805"/>
        <end position="856"/>
    </location>
</feature>
<feature type="transmembrane region" description="Helical" evidence="7">
    <location>
        <begin position="744"/>
        <end position="763"/>
    </location>
</feature>
<dbReference type="EMBL" id="BRXU01000008">
    <property type="protein sequence ID" value="GLC53470.1"/>
    <property type="molecule type" value="Genomic_DNA"/>
</dbReference>
<feature type="compositionally biased region" description="Gly residues" evidence="6">
    <location>
        <begin position="391"/>
        <end position="404"/>
    </location>
</feature>
<feature type="transmembrane region" description="Helical" evidence="7">
    <location>
        <begin position="583"/>
        <end position="604"/>
    </location>
</feature>
<feature type="region of interest" description="Disordered" evidence="6">
    <location>
        <begin position="295"/>
        <end position="318"/>
    </location>
</feature>
<dbReference type="Pfam" id="PF07690">
    <property type="entry name" value="MFS_1"/>
    <property type="match status" value="1"/>
</dbReference>
<feature type="region of interest" description="Disordered" evidence="6">
    <location>
        <begin position="391"/>
        <end position="413"/>
    </location>
</feature>
<dbReference type="InterPro" id="IPR011701">
    <property type="entry name" value="MFS"/>
</dbReference>
<dbReference type="InterPro" id="IPR036259">
    <property type="entry name" value="MFS_trans_sf"/>
</dbReference>
<proteinExistence type="inferred from homology"/>
<feature type="transmembrane region" description="Helical" evidence="7">
    <location>
        <begin position="1472"/>
        <end position="1496"/>
    </location>
</feature>
<name>A0A9W6BKK7_9CHLO</name>
<feature type="transmembrane region" description="Helical" evidence="7">
    <location>
        <begin position="706"/>
        <end position="732"/>
    </location>
</feature>
<dbReference type="GO" id="GO:0016020">
    <property type="term" value="C:membrane"/>
    <property type="evidence" value="ECO:0007669"/>
    <property type="project" value="UniProtKB-SubCell"/>
</dbReference>
<dbReference type="GO" id="GO:0015112">
    <property type="term" value="F:nitrate transmembrane transporter activity"/>
    <property type="evidence" value="ECO:0007669"/>
    <property type="project" value="InterPro"/>
</dbReference>
<reference evidence="8 9" key="1">
    <citation type="journal article" date="2023" name="Commun. Biol.">
        <title>Reorganization of the ancestral sex-determining regions during the evolution of trioecy in Pleodorina starrii.</title>
        <authorList>
            <person name="Takahashi K."/>
            <person name="Suzuki S."/>
            <person name="Kawai-Toyooka H."/>
            <person name="Yamamoto K."/>
            <person name="Hamaji T."/>
            <person name="Ootsuki R."/>
            <person name="Yamaguchi H."/>
            <person name="Kawachi M."/>
            <person name="Higashiyama T."/>
            <person name="Nozaki H."/>
        </authorList>
    </citation>
    <scope>NUCLEOTIDE SEQUENCE [LARGE SCALE GENOMIC DNA]</scope>
    <source>
        <strain evidence="8 9">NIES-4479</strain>
    </source>
</reference>
<dbReference type="Gene3D" id="1.20.1250.20">
    <property type="entry name" value="MFS general substrate transporter like domains"/>
    <property type="match status" value="2"/>
</dbReference>
<sequence>METGTELPQRYSSLRCARRSLDAATLPGYSMWAVGAADSTTRGARTHTGYTVNNKEISANSLSTEAYPPAHGALLRPASATVSIGFSEGTPRRAWMPVPIYQLHDRAPRRLSSLTAGSYNTAALQRSSLVPPLSELAATTASLPQPQSQQQHQQLISVGPARIIAAAAAGGGAGHGGIGFAAHELGSGASGAGLGASALGGSSSRRSSWLLAATHAPLDNGFLRPYHNLHQLAGFDAPPLLQLLPHQHPQYPPGLGLGHGPGRGAAARGSCGHPHPQPHLYQVVGRSHSGVVRARSATIKRPRVGSGTDAGGGGGGREMSVTAAAAAAVVAAGARGAAAGQHDPTAASSLTALGSLARRAHSMVNISLHPPYPPHDSHPVQMHAGGVMTGGGGGRVDSSGGGGDEGWRGRAGAAADAGGGAVATAVMQQPRGLLMRSWRSIVSVATRGSVGGGGGGETTLADCTAADCITTGGGSTAVGGGAGVCSVHAAGSFQYARATSGGVEYSVLSITGGGGGGCAGGGGGRDSGSSCAARSSAARQLLQADAGGGGSGGEGLWHCTTCFVQWEKFQPFANMVSVSGRSFHLATAFIFVACLSTFAPAALLPSARVDLDLSRSAAGGAAVAALATAALAHFPLSALLLSRVGPRYTQVLVLLLTAPSLACMALVRSSAGFLAVRLMSGASLTAFTCAHFWLAATIRAVELPSALATASCWGTAGAGAGLLAMPLLAAGLQAWYPAATAWRSAFYLPATAHVLLAFATFAFGQDTPEGDLLDRRKLPHVLLYGGGGGGGGVAVGLESPAAVPLPRRNRVSSRARRPGGPPSSASASASASKAEAEARRRLGPPPHALLLGGGGGGGSGGNGGAVSLDGDLGTVALEVLRARGLDLILSGAGGGGGGPPLERSWPPAAAVDGSGGGGGGGGGGGEPLQPDSGGDNSPPPPPPFPLNPPPAPPPTYPRPRPASAPPLGASPPQSRSHPELQLPQHQPHPQPLPTAAQMLQLPPPSAQPWLMERTSPAASRHTTSTYYQHHYHHLHQYYHQHHNHHTYSHTYSHNLHAGNGPPPRKQRPEASQGHSPPTSATAPSAAASAAGTTPPHSGSAPLAALYGIAPSPVPPSRPSERQSHPRLVSELATLRELEVGDSGEGGEGGERLTAADGSLATGGGPPRSRSSGAVAASPFNTTAAVATEAAMAAEEAMAAAERDAKLSLLETPAHFVCNLYGFPYTHRDALMDPYVWALALSYGCCFGSQLAALNSLPAYLDHSFGLRPVPAGAVACLMGLMHLLARPAGAWLVTEGRQPQQPPAAAAAVAAVEPGCGGGCGCCVGGCCCCGCWGPRGGRQRRRCASVGWPRGLAALWLSQSGGGLCCALLGGVASGSLGATVVLVVLFGLGCQMAAGMVLALTALAAPPCPPPPATATACSSSAAASSALASPSSRSPYVVVADVVVGGGLVGAVVLQAACFSNGGLSYAFGWIWMGVAIVVGALLTALLLAAAAGGCCVSPLGYRSAAAAASASASSSSSSTSSSPTSPSWWWWCCGSGSRCDGGGDWPAEDDGSPSV</sequence>
<evidence type="ECO:0000256" key="7">
    <source>
        <dbReference type="SAM" id="Phobius"/>
    </source>
</evidence>
<accession>A0A9W6BKK7</accession>
<protein>
    <recommendedName>
        <fullName evidence="10">Major facilitator superfamily (MFS) profile domain-containing protein</fullName>
    </recommendedName>
</protein>
<dbReference type="SUPFAM" id="SSF103473">
    <property type="entry name" value="MFS general substrate transporter"/>
    <property type="match status" value="2"/>
</dbReference>
<dbReference type="Proteomes" id="UP001165080">
    <property type="component" value="Unassembled WGS sequence"/>
</dbReference>
<evidence type="ECO:0000256" key="6">
    <source>
        <dbReference type="SAM" id="MobiDB-lite"/>
    </source>
</evidence>
<organism evidence="8 9">
    <name type="scientific">Pleodorina starrii</name>
    <dbReference type="NCBI Taxonomy" id="330485"/>
    <lineage>
        <taxon>Eukaryota</taxon>
        <taxon>Viridiplantae</taxon>
        <taxon>Chlorophyta</taxon>
        <taxon>core chlorophytes</taxon>
        <taxon>Chlorophyceae</taxon>
        <taxon>CS clade</taxon>
        <taxon>Chlamydomonadales</taxon>
        <taxon>Volvocaceae</taxon>
        <taxon>Pleodorina</taxon>
    </lineage>
</organism>
<dbReference type="PANTHER" id="PTHR23515">
    <property type="entry name" value="HIGH-AFFINITY NITRATE TRANSPORTER 2.3"/>
    <property type="match status" value="1"/>
</dbReference>
<feature type="compositionally biased region" description="Pro residues" evidence="6">
    <location>
        <begin position="937"/>
        <end position="964"/>
    </location>
</feature>
<evidence type="ECO:0008006" key="10">
    <source>
        <dbReference type="Google" id="ProtNLM"/>
    </source>
</evidence>
<comment type="subcellular location">
    <subcellularLocation>
        <location evidence="1">Membrane</location>
        <topology evidence="1">Multi-pass membrane protein</topology>
    </subcellularLocation>
</comment>
<keyword evidence="5 7" id="KW-0472">Membrane</keyword>
<feature type="compositionally biased region" description="Gly residues" evidence="6">
    <location>
        <begin position="308"/>
        <end position="317"/>
    </location>
</feature>
<gene>
    <name evidence="8" type="primary">PLEST006979</name>
    <name evidence="8" type="ORF">PLESTB_000753300</name>
</gene>
<comment type="similarity">
    <text evidence="2">Belongs to the major facilitator superfamily. Nitrate/nitrite porter (TC 2.A.1.8) family.</text>
</comment>
<evidence type="ECO:0000313" key="8">
    <source>
        <dbReference type="EMBL" id="GLC53470.1"/>
    </source>
</evidence>
<evidence type="ECO:0000256" key="2">
    <source>
        <dbReference type="ARBA" id="ARBA00008432"/>
    </source>
</evidence>
<feature type="region of interest" description="Disordered" evidence="6">
    <location>
        <begin position="1040"/>
        <end position="1175"/>
    </location>
</feature>
<evidence type="ECO:0000256" key="3">
    <source>
        <dbReference type="ARBA" id="ARBA00022692"/>
    </source>
</evidence>
<feature type="compositionally biased region" description="Low complexity" evidence="6">
    <location>
        <begin position="822"/>
        <end position="833"/>
    </location>
</feature>
<evidence type="ECO:0000313" key="9">
    <source>
        <dbReference type="Proteomes" id="UP001165080"/>
    </source>
</evidence>
<feature type="transmembrane region" description="Helical" evidence="7">
    <location>
        <begin position="616"/>
        <end position="636"/>
    </location>
</feature>
<feature type="compositionally biased region" description="Gly residues" evidence="6">
    <location>
        <begin position="913"/>
        <end position="926"/>
    </location>
</feature>
<keyword evidence="9" id="KW-1185">Reference proteome</keyword>
<feature type="compositionally biased region" description="Basic residues" evidence="6">
    <location>
        <begin position="807"/>
        <end position="817"/>
    </location>
</feature>
<evidence type="ECO:0000256" key="5">
    <source>
        <dbReference type="ARBA" id="ARBA00023136"/>
    </source>
</evidence>
<feature type="compositionally biased region" description="Low complexity" evidence="6">
    <location>
        <begin position="1073"/>
        <end position="1097"/>
    </location>
</feature>
<evidence type="ECO:0000256" key="4">
    <source>
        <dbReference type="ARBA" id="ARBA00022989"/>
    </source>
</evidence>
<feature type="transmembrane region" description="Helical" evidence="7">
    <location>
        <begin position="674"/>
        <end position="694"/>
    </location>
</feature>
<feature type="transmembrane region" description="Helical" evidence="7">
    <location>
        <begin position="1439"/>
        <end position="1460"/>
    </location>
</feature>
<comment type="caution">
    <text evidence="8">The sequence shown here is derived from an EMBL/GenBank/DDBJ whole genome shotgun (WGS) entry which is preliminary data.</text>
</comment>
<dbReference type="InterPro" id="IPR044772">
    <property type="entry name" value="NO3_transporter"/>
</dbReference>